<dbReference type="Proteomes" id="UP000324800">
    <property type="component" value="Unassembled WGS sequence"/>
</dbReference>
<sequence length="92" mass="10661">MQFPFTCSPAIPIEHHSSTFVFATNRLYPDLSALFELNFIPLKFNLFEVVSQFLLPVTKIPPPYLVRQLQIVSAFASHYYIKPTIIFNSYFS</sequence>
<gene>
    <name evidence="1" type="ORF">EZS28_056669</name>
</gene>
<evidence type="ECO:0000313" key="2">
    <source>
        <dbReference type="Proteomes" id="UP000324800"/>
    </source>
</evidence>
<evidence type="ECO:0000313" key="1">
    <source>
        <dbReference type="EMBL" id="KAA6308537.1"/>
    </source>
</evidence>
<reference evidence="1 2" key="1">
    <citation type="submission" date="2019-03" db="EMBL/GenBank/DDBJ databases">
        <title>Single cell metagenomics reveals metabolic interactions within the superorganism composed of flagellate Streblomastix strix and complex community of Bacteroidetes bacteria on its surface.</title>
        <authorList>
            <person name="Treitli S.C."/>
            <person name="Kolisko M."/>
            <person name="Husnik F."/>
            <person name="Keeling P."/>
            <person name="Hampl V."/>
        </authorList>
    </citation>
    <scope>NUCLEOTIDE SEQUENCE [LARGE SCALE GENOMIC DNA]</scope>
    <source>
        <strain evidence="1">ST1C</strain>
    </source>
</reference>
<proteinExistence type="predicted"/>
<name>A0A5J4PGE2_9EUKA</name>
<organism evidence="1 2">
    <name type="scientific">Streblomastix strix</name>
    <dbReference type="NCBI Taxonomy" id="222440"/>
    <lineage>
        <taxon>Eukaryota</taxon>
        <taxon>Metamonada</taxon>
        <taxon>Preaxostyla</taxon>
        <taxon>Oxymonadida</taxon>
        <taxon>Streblomastigidae</taxon>
        <taxon>Streblomastix</taxon>
    </lineage>
</organism>
<dbReference type="AlphaFoldDB" id="A0A5J4PGE2"/>
<dbReference type="EMBL" id="SNRW01050796">
    <property type="protein sequence ID" value="KAA6308537.1"/>
    <property type="molecule type" value="Genomic_DNA"/>
</dbReference>
<comment type="caution">
    <text evidence="1">The sequence shown here is derived from an EMBL/GenBank/DDBJ whole genome shotgun (WGS) entry which is preliminary data.</text>
</comment>
<protein>
    <submittedName>
        <fullName evidence="1">Uncharacterized protein</fullName>
    </submittedName>
</protein>
<accession>A0A5J4PGE2</accession>